<keyword evidence="1" id="KW-1133">Transmembrane helix</keyword>
<sequence length="57" mass="6036">MPLKAICAMVCIIAAYAIYAFSNPGTDGALFGTVMLIVGALAGLKIREMTDDRTSRL</sequence>
<feature type="transmembrane region" description="Helical" evidence="1">
    <location>
        <begin position="28"/>
        <end position="46"/>
    </location>
</feature>
<keyword evidence="1" id="KW-0812">Transmembrane</keyword>
<organism evidence="2">
    <name type="scientific">marine sediment metagenome</name>
    <dbReference type="NCBI Taxonomy" id="412755"/>
    <lineage>
        <taxon>unclassified sequences</taxon>
        <taxon>metagenomes</taxon>
        <taxon>ecological metagenomes</taxon>
    </lineage>
</organism>
<reference evidence="2" key="1">
    <citation type="journal article" date="2014" name="Front. Microbiol.">
        <title>High frequency of phylogenetically diverse reductive dehalogenase-homologous genes in deep subseafloor sedimentary metagenomes.</title>
        <authorList>
            <person name="Kawai M."/>
            <person name="Futagami T."/>
            <person name="Toyoda A."/>
            <person name="Takaki Y."/>
            <person name="Nishi S."/>
            <person name="Hori S."/>
            <person name="Arai W."/>
            <person name="Tsubouchi T."/>
            <person name="Morono Y."/>
            <person name="Uchiyama I."/>
            <person name="Ito T."/>
            <person name="Fujiyama A."/>
            <person name="Inagaki F."/>
            <person name="Takami H."/>
        </authorList>
    </citation>
    <scope>NUCLEOTIDE SEQUENCE</scope>
    <source>
        <strain evidence="2">Expedition CK06-06</strain>
    </source>
</reference>
<dbReference type="EMBL" id="BARW01025653">
    <property type="protein sequence ID" value="GAJ10936.1"/>
    <property type="molecule type" value="Genomic_DNA"/>
</dbReference>
<accession>X1VBN8</accession>
<evidence type="ECO:0000313" key="2">
    <source>
        <dbReference type="EMBL" id="GAJ10936.1"/>
    </source>
</evidence>
<feature type="transmembrane region" description="Helical" evidence="1">
    <location>
        <begin position="5"/>
        <end position="22"/>
    </location>
</feature>
<gene>
    <name evidence="2" type="ORF">S12H4_41995</name>
</gene>
<name>X1VBN8_9ZZZZ</name>
<proteinExistence type="predicted"/>
<dbReference type="AlphaFoldDB" id="X1VBN8"/>
<protein>
    <submittedName>
        <fullName evidence="2">Uncharacterized protein</fullName>
    </submittedName>
</protein>
<comment type="caution">
    <text evidence="2">The sequence shown here is derived from an EMBL/GenBank/DDBJ whole genome shotgun (WGS) entry which is preliminary data.</text>
</comment>
<keyword evidence="1" id="KW-0472">Membrane</keyword>
<evidence type="ECO:0000256" key="1">
    <source>
        <dbReference type="SAM" id="Phobius"/>
    </source>
</evidence>